<name>A0AAV9XVS5_9CRYT</name>
<keyword evidence="1" id="KW-0812">Transmembrane</keyword>
<feature type="transmembrane region" description="Helical" evidence="1">
    <location>
        <begin position="55"/>
        <end position="78"/>
    </location>
</feature>
<feature type="transmembrane region" description="Helical" evidence="1">
    <location>
        <begin position="215"/>
        <end position="234"/>
    </location>
</feature>
<keyword evidence="1" id="KW-1133">Transmembrane helix</keyword>
<feature type="transmembrane region" description="Helical" evidence="1">
    <location>
        <begin position="151"/>
        <end position="172"/>
    </location>
</feature>
<evidence type="ECO:0000256" key="1">
    <source>
        <dbReference type="SAM" id="Phobius"/>
    </source>
</evidence>
<gene>
    <name evidence="2" type="ORF">RS030_6737</name>
</gene>
<dbReference type="AlphaFoldDB" id="A0AAV9XVS5"/>
<proteinExistence type="predicted"/>
<comment type="caution">
    <text evidence="2">The sequence shown here is derived from an EMBL/GenBank/DDBJ whole genome shotgun (WGS) entry which is preliminary data.</text>
</comment>
<evidence type="ECO:0000313" key="2">
    <source>
        <dbReference type="EMBL" id="KAK6588310.1"/>
    </source>
</evidence>
<organism evidence="2 3">
    <name type="scientific">Cryptosporidium xiaoi</name>
    <dbReference type="NCBI Taxonomy" id="659607"/>
    <lineage>
        <taxon>Eukaryota</taxon>
        <taxon>Sar</taxon>
        <taxon>Alveolata</taxon>
        <taxon>Apicomplexa</taxon>
        <taxon>Conoidasida</taxon>
        <taxon>Coccidia</taxon>
        <taxon>Eucoccidiorida</taxon>
        <taxon>Eimeriorina</taxon>
        <taxon>Cryptosporidiidae</taxon>
        <taxon>Cryptosporidium</taxon>
    </lineage>
</organism>
<feature type="transmembrane region" description="Helical" evidence="1">
    <location>
        <begin position="126"/>
        <end position="145"/>
    </location>
</feature>
<protein>
    <recommendedName>
        <fullName evidence="4">TLC domain-containing protein</fullName>
    </recommendedName>
</protein>
<dbReference type="Proteomes" id="UP001311799">
    <property type="component" value="Unassembled WGS sequence"/>
</dbReference>
<sequence length="276" mass="33552">MDTTISRIFLALEFPFTGEFWKTYGVSFMSSSVFLIISWYYLVDKYRLEPTKMNCVYQYISSLLLSLICWPIVFDLWSKYFMFGMDIKEWFDYESYSYSSYLLSIFLSSLILDLIFGVIYFRKHMFILNGWFHHSAYIIFTLYILKWKSYNIFLLAAPEEIPTYFISIYVIFPQEYRKFSEKMFCITFFIFRIAYHIAGYSFLFLSKENREATQLWIPTSITILAHCYWYLLWLRKHWKSMFYHNDTAPNTNVEKSSNENNCIDYFDHYSKIEQEL</sequence>
<reference evidence="2 3" key="1">
    <citation type="submission" date="2023-10" db="EMBL/GenBank/DDBJ databases">
        <title>Comparative genomics analysis reveals potential genetic determinants of host preference in Cryptosporidium xiaoi.</title>
        <authorList>
            <person name="Xiao L."/>
            <person name="Li J."/>
        </authorList>
    </citation>
    <scope>NUCLEOTIDE SEQUENCE [LARGE SCALE GENOMIC DNA]</scope>
    <source>
        <strain evidence="2 3">52996</strain>
    </source>
</reference>
<dbReference type="EMBL" id="JAWDEY010000034">
    <property type="protein sequence ID" value="KAK6588310.1"/>
    <property type="molecule type" value="Genomic_DNA"/>
</dbReference>
<evidence type="ECO:0000313" key="3">
    <source>
        <dbReference type="Proteomes" id="UP001311799"/>
    </source>
</evidence>
<feature type="transmembrane region" description="Helical" evidence="1">
    <location>
        <begin position="98"/>
        <end position="119"/>
    </location>
</feature>
<keyword evidence="3" id="KW-1185">Reference proteome</keyword>
<feature type="transmembrane region" description="Helical" evidence="1">
    <location>
        <begin position="24"/>
        <end position="43"/>
    </location>
</feature>
<evidence type="ECO:0008006" key="4">
    <source>
        <dbReference type="Google" id="ProtNLM"/>
    </source>
</evidence>
<accession>A0AAV9XVS5</accession>
<feature type="transmembrane region" description="Helical" evidence="1">
    <location>
        <begin position="184"/>
        <end position="203"/>
    </location>
</feature>
<keyword evidence="1" id="KW-0472">Membrane</keyword>